<dbReference type="InterPro" id="IPR008991">
    <property type="entry name" value="Translation_prot_SH3-like_sf"/>
</dbReference>
<keyword evidence="6" id="KW-1185">Reference proteome</keyword>
<name>A0A6A6QYW6_9PEZI</name>
<gene>
    <name evidence="5" type="ORF">BU16DRAFT_344920</name>
</gene>
<organism evidence="5 6">
    <name type="scientific">Lophium mytilinum</name>
    <dbReference type="NCBI Taxonomy" id="390894"/>
    <lineage>
        <taxon>Eukaryota</taxon>
        <taxon>Fungi</taxon>
        <taxon>Dikarya</taxon>
        <taxon>Ascomycota</taxon>
        <taxon>Pezizomycotina</taxon>
        <taxon>Dothideomycetes</taxon>
        <taxon>Pleosporomycetidae</taxon>
        <taxon>Mytilinidiales</taxon>
        <taxon>Mytilinidiaceae</taxon>
        <taxon>Lophium</taxon>
    </lineage>
</organism>
<dbReference type="GO" id="GO:0005762">
    <property type="term" value="C:mitochondrial large ribosomal subunit"/>
    <property type="evidence" value="ECO:0007669"/>
    <property type="project" value="TreeGrafter"/>
</dbReference>
<reference evidence="5" key="1">
    <citation type="journal article" date="2020" name="Stud. Mycol.">
        <title>101 Dothideomycetes genomes: a test case for predicting lifestyles and emergence of pathogens.</title>
        <authorList>
            <person name="Haridas S."/>
            <person name="Albert R."/>
            <person name="Binder M."/>
            <person name="Bloem J."/>
            <person name="Labutti K."/>
            <person name="Salamov A."/>
            <person name="Andreopoulos B."/>
            <person name="Baker S."/>
            <person name="Barry K."/>
            <person name="Bills G."/>
            <person name="Bluhm B."/>
            <person name="Cannon C."/>
            <person name="Castanera R."/>
            <person name="Culley D."/>
            <person name="Daum C."/>
            <person name="Ezra D."/>
            <person name="Gonzalez J."/>
            <person name="Henrissat B."/>
            <person name="Kuo A."/>
            <person name="Liang C."/>
            <person name="Lipzen A."/>
            <person name="Lutzoni F."/>
            <person name="Magnuson J."/>
            <person name="Mondo S."/>
            <person name="Nolan M."/>
            <person name="Ohm R."/>
            <person name="Pangilinan J."/>
            <person name="Park H.-J."/>
            <person name="Ramirez L."/>
            <person name="Alfaro M."/>
            <person name="Sun H."/>
            <person name="Tritt A."/>
            <person name="Yoshinaga Y."/>
            <person name="Zwiers L.-H."/>
            <person name="Turgeon B."/>
            <person name="Goodwin S."/>
            <person name="Spatafora J."/>
            <person name="Crous P."/>
            <person name="Grigoriev I."/>
        </authorList>
    </citation>
    <scope>NUCLEOTIDE SEQUENCE</scope>
    <source>
        <strain evidence="5">CBS 269.34</strain>
    </source>
</reference>
<evidence type="ECO:0008006" key="7">
    <source>
        <dbReference type="Google" id="ProtNLM"/>
    </source>
</evidence>
<dbReference type="SUPFAM" id="SSF50104">
    <property type="entry name" value="Translation proteins SH3-like domain"/>
    <property type="match status" value="1"/>
</dbReference>
<dbReference type="Pfam" id="PF01245">
    <property type="entry name" value="Ribosomal_L19"/>
    <property type="match status" value="1"/>
</dbReference>
<evidence type="ECO:0000256" key="3">
    <source>
        <dbReference type="ARBA" id="ARBA00023274"/>
    </source>
</evidence>
<dbReference type="PANTHER" id="PTHR15680">
    <property type="entry name" value="RIBOSOMAL PROTEIN L19"/>
    <property type="match status" value="1"/>
</dbReference>
<feature type="region of interest" description="Disordered" evidence="4">
    <location>
        <begin position="1"/>
        <end position="38"/>
    </location>
</feature>
<protein>
    <recommendedName>
        <fullName evidence="7">Mitochondrial ribosomal protein-like protein</fullName>
    </recommendedName>
</protein>
<comment type="similarity">
    <text evidence="1">Belongs to the bacterial ribosomal protein bL19 family.</text>
</comment>
<dbReference type="PANTHER" id="PTHR15680:SF9">
    <property type="entry name" value="LARGE RIBOSOMAL SUBUNIT PROTEIN BL19M"/>
    <property type="match status" value="1"/>
</dbReference>
<feature type="region of interest" description="Disordered" evidence="4">
    <location>
        <begin position="242"/>
        <end position="267"/>
    </location>
</feature>
<dbReference type="AlphaFoldDB" id="A0A6A6QYW6"/>
<proteinExistence type="inferred from homology"/>
<dbReference type="InterPro" id="IPR001857">
    <property type="entry name" value="Ribosomal_bL19"/>
</dbReference>
<evidence type="ECO:0000313" key="5">
    <source>
        <dbReference type="EMBL" id="KAF2496960.1"/>
    </source>
</evidence>
<dbReference type="EMBL" id="MU004187">
    <property type="protein sequence ID" value="KAF2496960.1"/>
    <property type="molecule type" value="Genomic_DNA"/>
</dbReference>
<accession>A0A6A6QYW6</accession>
<dbReference type="InterPro" id="IPR038657">
    <property type="entry name" value="Ribosomal_bL19_sf"/>
</dbReference>
<dbReference type="GO" id="GO:0003735">
    <property type="term" value="F:structural constituent of ribosome"/>
    <property type="evidence" value="ECO:0007669"/>
    <property type="project" value="InterPro"/>
</dbReference>
<sequence>MHVTPTPLPRLVTQNSEAHDPHDLNPHNPHPIPAMSTQPTSLRPLARLKPLLRHARACNQRRSFLSITPDDIRTHKPLPGYSSLTKTRAPPKTIPTFPPPPAPKQRCPDPVAFIEATQLAQLDPSGARTRLFAKYNSEGAKVGDVLLVRLKNGDPFAGVCINIRRRGVDTAVLLRGQLTRVGVEMWYKIYSPNVEGIEVVQRMQKRARRAKLYFLRQPRHDRGSVENVVRQYMKTRAALGVGTERRKEAGLKQKKSKGKKKQVAPVA</sequence>
<evidence type="ECO:0000256" key="4">
    <source>
        <dbReference type="SAM" id="MobiDB-lite"/>
    </source>
</evidence>
<dbReference type="GO" id="GO:0006412">
    <property type="term" value="P:translation"/>
    <property type="evidence" value="ECO:0007669"/>
    <property type="project" value="InterPro"/>
</dbReference>
<evidence type="ECO:0000256" key="1">
    <source>
        <dbReference type="ARBA" id="ARBA00005781"/>
    </source>
</evidence>
<dbReference type="Proteomes" id="UP000799750">
    <property type="component" value="Unassembled WGS sequence"/>
</dbReference>
<evidence type="ECO:0000313" key="6">
    <source>
        <dbReference type="Proteomes" id="UP000799750"/>
    </source>
</evidence>
<keyword evidence="2" id="KW-0689">Ribosomal protein</keyword>
<dbReference type="Gene3D" id="2.30.30.790">
    <property type="match status" value="1"/>
</dbReference>
<evidence type="ECO:0000256" key="2">
    <source>
        <dbReference type="ARBA" id="ARBA00022980"/>
    </source>
</evidence>
<dbReference type="FunFam" id="2.30.30.790:FF:000007">
    <property type="entry name" value="Mitochondrial ribosomal protein, putative"/>
    <property type="match status" value="1"/>
</dbReference>
<keyword evidence="3" id="KW-0687">Ribonucleoprotein</keyword>
<dbReference type="OrthoDB" id="432645at2759"/>
<feature type="compositionally biased region" description="Basic residues" evidence="4">
    <location>
        <begin position="252"/>
        <end position="267"/>
    </location>
</feature>